<dbReference type="Pfam" id="PF13460">
    <property type="entry name" value="NAD_binding_10"/>
    <property type="match status" value="1"/>
</dbReference>
<feature type="domain" description="NAD(P)-binding" evidence="1">
    <location>
        <begin position="19"/>
        <end position="157"/>
    </location>
</feature>
<dbReference type="InterPro" id="IPR036291">
    <property type="entry name" value="NAD(P)-bd_dom_sf"/>
</dbReference>
<dbReference type="PANTHER" id="PTHR12126:SF11">
    <property type="entry name" value="NADH DEHYDROGENASE [UBIQUINONE] 1 ALPHA SUBCOMPLEX SUBUNIT 9, MITOCHONDRIAL"/>
    <property type="match status" value="1"/>
</dbReference>
<dbReference type="InterPro" id="IPR016040">
    <property type="entry name" value="NAD(P)-bd_dom"/>
</dbReference>
<sequence>MTVARPGAPDRPLLLLVGGGSGLVGRALLDEFRSDHQIRSMHRRPSAREIALGVEVLRADVALVNDWSPYLEDVDLLVNVAWYRGGSDRRFRPLASGLERMFRAASAAGIRRVVHLSVPPAPPALEAQLPYLVRKREVDAALARSDLDYSILTPTMLWGPGDRLLTVMLRTIARWHRLPMFGDGDYHVSPLAAADLARIVRREAGRGGRTTVPIGGPRRWTYRELTDRLFAALGRSPVYLHWSPTRGRRIARLLEAVGSTLLYAYEVDWLVSDRLGLPAYVGLEP</sequence>
<reference evidence="2" key="2">
    <citation type="journal article" date="2014" name="ISME J.">
        <title>Microbial stratification in low pH oxic and suboxic macroscopic growths along an acid mine drainage.</title>
        <authorList>
            <person name="Mendez-Garcia C."/>
            <person name="Mesa V."/>
            <person name="Sprenger R.R."/>
            <person name="Richter M."/>
            <person name="Diez M.S."/>
            <person name="Solano J."/>
            <person name="Bargiela R."/>
            <person name="Golyshina O.V."/>
            <person name="Manteca A."/>
            <person name="Ramos J.L."/>
            <person name="Gallego J.R."/>
            <person name="Llorente I."/>
            <person name="Martins Dos Santos V.A."/>
            <person name="Jensen O.N."/>
            <person name="Pelaez A.I."/>
            <person name="Sanchez J."/>
            <person name="Ferrer M."/>
        </authorList>
    </citation>
    <scope>NUCLEOTIDE SEQUENCE</scope>
</reference>
<evidence type="ECO:0000259" key="1">
    <source>
        <dbReference type="Pfam" id="PF13460"/>
    </source>
</evidence>
<comment type="caution">
    <text evidence="2">The sequence shown here is derived from an EMBL/GenBank/DDBJ whole genome shotgun (WGS) entry which is preliminary data.</text>
</comment>
<dbReference type="PANTHER" id="PTHR12126">
    <property type="entry name" value="NADH-UBIQUINONE OXIDOREDUCTASE 39 KDA SUBUNIT-RELATED"/>
    <property type="match status" value="1"/>
</dbReference>
<accession>T1BCE3</accession>
<protein>
    <submittedName>
        <fullName evidence="2">NAD-dependent epimerase/dehydratase</fullName>
    </submittedName>
</protein>
<evidence type="ECO:0000313" key="2">
    <source>
        <dbReference type="EMBL" id="EQD50674.1"/>
    </source>
</evidence>
<reference evidence="2" key="1">
    <citation type="submission" date="2013-08" db="EMBL/GenBank/DDBJ databases">
        <authorList>
            <person name="Mendez C."/>
            <person name="Richter M."/>
            <person name="Ferrer M."/>
            <person name="Sanchez J."/>
        </authorList>
    </citation>
    <scope>NUCLEOTIDE SEQUENCE</scope>
</reference>
<dbReference type="SUPFAM" id="SSF51735">
    <property type="entry name" value="NAD(P)-binding Rossmann-fold domains"/>
    <property type="match status" value="1"/>
</dbReference>
<dbReference type="InterPro" id="IPR051207">
    <property type="entry name" value="ComplexI_NDUFA9_subunit"/>
</dbReference>
<feature type="non-terminal residue" evidence="2">
    <location>
        <position position="285"/>
    </location>
</feature>
<name>T1BCE3_9ZZZZ</name>
<gene>
    <name evidence="2" type="ORF">B1B_11156</name>
</gene>
<dbReference type="EMBL" id="AUZY01007224">
    <property type="protein sequence ID" value="EQD50674.1"/>
    <property type="molecule type" value="Genomic_DNA"/>
</dbReference>
<dbReference type="Gene3D" id="3.40.50.720">
    <property type="entry name" value="NAD(P)-binding Rossmann-like Domain"/>
    <property type="match status" value="1"/>
</dbReference>
<dbReference type="AlphaFoldDB" id="T1BCE3"/>
<organism evidence="2">
    <name type="scientific">mine drainage metagenome</name>
    <dbReference type="NCBI Taxonomy" id="410659"/>
    <lineage>
        <taxon>unclassified sequences</taxon>
        <taxon>metagenomes</taxon>
        <taxon>ecological metagenomes</taxon>
    </lineage>
</organism>
<proteinExistence type="predicted"/>
<dbReference type="GO" id="GO:0044877">
    <property type="term" value="F:protein-containing complex binding"/>
    <property type="evidence" value="ECO:0007669"/>
    <property type="project" value="TreeGrafter"/>
</dbReference>